<organism evidence="1 2">
    <name type="scientific">Candidatus Sungiibacteriota bacterium</name>
    <dbReference type="NCBI Taxonomy" id="2750080"/>
    <lineage>
        <taxon>Bacteria</taxon>
        <taxon>Candidatus Sungiibacteriota</taxon>
    </lineage>
</organism>
<sequence>MKIQVEWRTETPAATEIAGQVSQKIGYPVMPEYDLQYKRHRLVIECKSLHNWPDERPELALNGMFLVNKIVQWLW</sequence>
<dbReference type="EMBL" id="JACOZA010000093">
    <property type="protein sequence ID" value="MBI2097230.1"/>
    <property type="molecule type" value="Genomic_DNA"/>
</dbReference>
<evidence type="ECO:0000313" key="2">
    <source>
        <dbReference type="Proteomes" id="UP000724148"/>
    </source>
</evidence>
<comment type="caution">
    <text evidence="1">The sequence shown here is derived from an EMBL/GenBank/DDBJ whole genome shotgun (WGS) entry which is preliminary data.</text>
</comment>
<name>A0A931SC65_9BACT</name>
<protein>
    <submittedName>
        <fullName evidence="1">Uncharacterized protein</fullName>
    </submittedName>
</protein>
<feature type="non-terminal residue" evidence="1">
    <location>
        <position position="75"/>
    </location>
</feature>
<dbReference type="AlphaFoldDB" id="A0A931SC65"/>
<gene>
    <name evidence="1" type="ORF">HYT40_03755</name>
</gene>
<dbReference type="Proteomes" id="UP000724148">
    <property type="component" value="Unassembled WGS sequence"/>
</dbReference>
<accession>A0A931SC65</accession>
<evidence type="ECO:0000313" key="1">
    <source>
        <dbReference type="EMBL" id="MBI2097230.1"/>
    </source>
</evidence>
<proteinExistence type="predicted"/>
<reference evidence="1" key="1">
    <citation type="submission" date="2020-07" db="EMBL/GenBank/DDBJ databases">
        <title>Huge and variable diversity of episymbiotic CPR bacteria and DPANN archaea in groundwater ecosystems.</title>
        <authorList>
            <person name="He C.Y."/>
            <person name="Keren R."/>
            <person name="Whittaker M."/>
            <person name="Farag I.F."/>
            <person name="Doudna J."/>
            <person name="Cate J.H.D."/>
            <person name="Banfield J.F."/>
        </authorList>
    </citation>
    <scope>NUCLEOTIDE SEQUENCE</scope>
    <source>
        <strain evidence="1">NC_groundwater_193_Ag_S-0.1um_51_7</strain>
    </source>
</reference>